<dbReference type="AlphaFoldDB" id="A0A8E2F1L2"/>
<name>A0A8E2F1L2_9PEZI</name>
<dbReference type="Gene3D" id="3.40.50.1240">
    <property type="entry name" value="Phosphoglycerate mutase-like"/>
    <property type="match status" value="1"/>
</dbReference>
<accession>A0A8E2F1L2</accession>
<proteinExistence type="predicted"/>
<dbReference type="GO" id="GO:0043456">
    <property type="term" value="P:regulation of pentose-phosphate shunt"/>
    <property type="evidence" value="ECO:0007669"/>
    <property type="project" value="TreeGrafter"/>
</dbReference>
<feature type="binding site" evidence="2">
    <location>
        <begin position="7"/>
        <end position="14"/>
    </location>
    <ligand>
        <name>substrate</name>
    </ligand>
</feature>
<evidence type="ECO:0000256" key="2">
    <source>
        <dbReference type="PIRSR" id="PIRSR613078-2"/>
    </source>
</evidence>
<protein>
    <submittedName>
        <fullName evidence="3">Phosphoglycerate mutase-like protein</fullName>
    </submittedName>
</protein>
<feature type="binding site" evidence="2">
    <location>
        <position position="59"/>
    </location>
    <ligand>
        <name>substrate</name>
    </ligand>
</feature>
<dbReference type="Pfam" id="PF00300">
    <property type="entry name" value="His_Phos_1"/>
    <property type="match status" value="1"/>
</dbReference>
<dbReference type="SUPFAM" id="SSF53254">
    <property type="entry name" value="Phosphoglycerate mutase-like"/>
    <property type="match status" value="1"/>
</dbReference>
<reference evidence="3 4" key="1">
    <citation type="journal article" date="2016" name="Nat. Commun.">
        <title>Ectomycorrhizal ecology is imprinted in the genome of the dominant symbiotic fungus Cenococcum geophilum.</title>
        <authorList>
            <consortium name="DOE Joint Genome Institute"/>
            <person name="Peter M."/>
            <person name="Kohler A."/>
            <person name="Ohm R.A."/>
            <person name="Kuo A."/>
            <person name="Krutzmann J."/>
            <person name="Morin E."/>
            <person name="Arend M."/>
            <person name="Barry K.W."/>
            <person name="Binder M."/>
            <person name="Choi C."/>
            <person name="Clum A."/>
            <person name="Copeland A."/>
            <person name="Grisel N."/>
            <person name="Haridas S."/>
            <person name="Kipfer T."/>
            <person name="LaButti K."/>
            <person name="Lindquist E."/>
            <person name="Lipzen A."/>
            <person name="Maire R."/>
            <person name="Meier B."/>
            <person name="Mihaltcheva S."/>
            <person name="Molinier V."/>
            <person name="Murat C."/>
            <person name="Poggeler S."/>
            <person name="Quandt C.A."/>
            <person name="Sperisen C."/>
            <person name="Tritt A."/>
            <person name="Tisserant E."/>
            <person name="Crous P.W."/>
            <person name="Henrissat B."/>
            <person name="Nehls U."/>
            <person name="Egli S."/>
            <person name="Spatafora J.W."/>
            <person name="Grigoriev I.V."/>
            <person name="Martin F.M."/>
        </authorList>
    </citation>
    <scope>NUCLEOTIDE SEQUENCE [LARGE SCALE GENOMIC DNA]</scope>
    <source>
        <strain evidence="3 4">CBS 207.34</strain>
    </source>
</reference>
<dbReference type="PROSITE" id="PS00175">
    <property type="entry name" value="PG_MUTASE"/>
    <property type="match status" value="1"/>
</dbReference>
<dbReference type="InterPro" id="IPR001345">
    <property type="entry name" value="PG/BPGM_mutase_AS"/>
</dbReference>
<dbReference type="Proteomes" id="UP000250140">
    <property type="component" value="Unassembled WGS sequence"/>
</dbReference>
<dbReference type="GO" id="GO:0005829">
    <property type="term" value="C:cytosol"/>
    <property type="evidence" value="ECO:0007669"/>
    <property type="project" value="TreeGrafter"/>
</dbReference>
<dbReference type="CDD" id="cd07067">
    <property type="entry name" value="HP_PGM_like"/>
    <property type="match status" value="1"/>
</dbReference>
<dbReference type="PANTHER" id="PTHR46517">
    <property type="entry name" value="FRUCTOSE-2,6-BISPHOSPHATASE TIGAR"/>
    <property type="match status" value="1"/>
</dbReference>
<organism evidence="3 4">
    <name type="scientific">Glonium stellatum</name>
    <dbReference type="NCBI Taxonomy" id="574774"/>
    <lineage>
        <taxon>Eukaryota</taxon>
        <taxon>Fungi</taxon>
        <taxon>Dikarya</taxon>
        <taxon>Ascomycota</taxon>
        <taxon>Pezizomycotina</taxon>
        <taxon>Dothideomycetes</taxon>
        <taxon>Pleosporomycetidae</taxon>
        <taxon>Gloniales</taxon>
        <taxon>Gloniaceae</taxon>
        <taxon>Glonium</taxon>
    </lineage>
</organism>
<evidence type="ECO:0000313" key="4">
    <source>
        <dbReference type="Proteomes" id="UP000250140"/>
    </source>
</evidence>
<evidence type="ECO:0000313" key="3">
    <source>
        <dbReference type="EMBL" id="OCL08625.1"/>
    </source>
</evidence>
<keyword evidence="1" id="KW-0378">Hydrolase</keyword>
<dbReference type="EMBL" id="KV749628">
    <property type="protein sequence ID" value="OCL08625.1"/>
    <property type="molecule type" value="Genomic_DNA"/>
</dbReference>
<dbReference type="OrthoDB" id="354304at2759"/>
<dbReference type="PANTHER" id="PTHR46517:SF1">
    <property type="entry name" value="FRUCTOSE-2,6-BISPHOSPHATASE TIGAR"/>
    <property type="match status" value="1"/>
</dbReference>
<sequence>MRIFLIRHGETVDNIAQVYAGSRDSELTNHGFQQAVRLGRHLIAIGHAFTHIFSSSLQRAFKTAELIREAQMSANSTLPCITNHVPDVKRLPILREQDFGFYEGKLWHQGPSSSNKSIGRDVKGNTSSFADVETKESMITRMDAFLDEHLVPLIEQSSNEDAVIAIVSHGIILSVLWRRLLTRLPANSITYAPELLTTRRNPRLQHLGAWSNTGYMEFHMRKETNPLLSQPAVGPSVPAEHLDTQAGAYAQADSVASKNTEVSNYLSHTKDAQTFTAPAHLYGWTTVIKTINCRDHLQGLKRTGGGVGAARYDDSQKSIETFFKRRRTS</sequence>
<dbReference type="InterPro" id="IPR013078">
    <property type="entry name" value="His_Pase_superF_clade-1"/>
</dbReference>
<dbReference type="SMART" id="SM00855">
    <property type="entry name" value="PGAM"/>
    <property type="match status" value="1"/>
</dbReference>
<dbReference type="GO" id="GO:0045820">
    <property type="term" value="P:negative regulation of glycolytic process"/>
    <property type="evidence" value="ECO:0007669"/>
    <property type="project" value="TreeGrafter"/>
</dbReference>
<evidence type="ECO:0000256" key="1">
    <source>
        <dbReference type="ARBA" id="ARBA00022801"/>
    </source>
</evidence>
<dbReference type="InterPro" id="IPR051695">
    <property type="entry name" value="Phosphoglycerate_Mutase"/>
</dbReference>
<dbReference type="InterPro" id="IPR029033">
    <property type="entry name" value="His_PPase_superfam"/>
</dbReference>
<dbReference type="GO" id="GO:0004331">
    <property type="term" value="F:fructose-2,6-bisphosphate 2-phosphatase activity"/>
    <property type="evidence" value="ECO:0007669"/>
    <property type="project" value="TreeGrafter"/>
</dbReference>
<gene>
    <name evidence="3" type="ORF">AOQ84DRAFT_340038</name>
</gene>
<keyword evidence="4" id="KW-1185">Reference proteome</keyword>